<dbReference type="InterPro" id="IPR036291">
    <property type="entry name" value="NAD(P)-bd_dom_sf"/>
</dbReference>
<evidence type="ECO:0000256" key="2">
    <source>
        <dbReference type="ARBA" id="ARBA00023445"/>
    </source>
</evidence>
<dbReference type="PANTHER" id="PTHR10366:SF564">
    <property type="entry name" value="STEROL-4-ALPHA-CARBOXYLATE 3-DEHYDROGENASE, DECARBOXYLATING"/>
    <property type="match status" value="1"/>
</dbReference>
<dbReference type="GO" id="GO:0045552">
    <property type="term" value="F:dihydroflavanol 4-reductase activity"/>
    <property type="evidence" value="ECO:0007669"/>
    <property type="project" value="UniProtKB-EC"/>
</dbReference>
<evidence type="ECO:0000259" key="3">
    <source>
        <dbReference type="SMART" id="SM00822"/>
    </source>
</evidence>
<dbReference type="EMBL" id="JAUSVR010000005">
    <property type="protein sequence ID" value="MDQ0511239.1"/>
    <property type="molecule type" value="Genomic_DNA"/>
</dbReference>
<reference evidence="4 5" key="1">
    <citation type="submission" date="2023-07" db="EMBL/GenBank/DDBJ databases">
        <title>Genomic Encyclopedia of Type Strains, Phase IV (KMG-IV): sequencing the most valuable type-strain genomes for metagenomic binning, comparative biology and taxonomic classification.</title>
        <authorList>
            <person name="Goeker M."/>
        </authorList>
    </citation>
    <scope>NUCLEOTIDE SEQUENCE [LARGE SCALE GENOMIC DNA]</scope>
    <source>
        <strain evidence="4 5">DSM 15561</strain>
    </source>
</reference>
<dbReference type="SUPFAM" id="SSF51735">
    <property type="entry name" value="NAD(P)-binding Rossmann-fold domains"/>
    <property type="match status" value="1"/>
</dbReference>
<dbReference type="RefSeq" id="WP_306889925.1">
    <property type="nucleotide sequence ID" value="NZ_JAUSVR010000005.1"/>
</dbReference>
<dbReference type="InterPro" id="IPR057326">
    <property type="entry name" value="KR_dom"/>
</dbReference>
<dbReference type="Gene3D" id="3.40.50.720">
    <property type="entry name" value="NAD(P)-binding Rossmann-like Domain"/>
    <property type="match status" value="1"/>
</dbReference>
<proteinExistence type="inferred from homology"/>
<comment type="similarity">
    <text evidence="2">Belongs to the NAD(P)-dependent epimerase/dehydratase family. Dihydroflavonol-4-reductase subfamily.</text>
</comment>
<dbReference type="InterPro" id="IPR001509">
    <property type="entry name" value="Epimerase_deHydtase"/>
</dbReference>
<comment type="caution">
    <text evidence="4">The sequence shown here is derived from an EMBL/GenBank/DDBJ whole genome shotgun (WGS) entry which is preliminary data.</text>
</comment>
<name>A0ABU0LRC2_9HYPH</name>
<accession>A0ABU0LRC2</accession>
<dbReference type="EC" id="1.1.1.219" evidence="4"/>
<dbReference type="SMART" id="SM00822">
    <property type="entry name" value="PKS_KR"/>
    <property type="match status" value="1"/>
</dbReference>
<gene>
    <name evidence="4" type="ORF">QOZ99_002135</name>
</gene>
<evidence type="ECO:0000313" key="4">
    <source>
        <dbReference type="EMBL" id="MDQ0511239.1"/>
    </source>
</evidence>
<keyword evidence="5" id="KW-1185">Reference proteome</keyword>
<dbReference type="Pfam" id="PF01370">
    <property type="entry name" value="Epimerase"/>
    <property type="match status" value="1"/>
</dbReference>
<protein>
    <submittedName>
        <fullName evidence="4">Dihydroflavonol-4-reductase</fullName>
        <ecNumber evidence="4">1.1.1.219</ecNumber>
    </submittedName>
</protein>
<dbReference type="InterPro" id="IPR050425">
    <property type="entry name" value="NAD(P)_dehydrat-like"/>
</dbReference>
<dbReference type="CDD" id="cd05227">
    <property type="entry name" value="AR_SDR_e"/>
    <property type="match status" value="1"/>
</dbReference>
<sequence length="342" mass="36151">MARVLVTGGAGFIASHVIRALLAAGHTVRASLRDRARAGTLRAVLAAAGTEPGDRLTFAIADLERDAGWAEASAGMDHVLHVASPFPAGVPANPDDLIRPAVDGTLRVLRAARDAGVRRVVVTSSFAAIGYGQDRRKTYFDERDWTNPDGRDVQPYMKSKTLAERAAWDFIAHAGGAMELVVVNPVGVFGPALGADLSTSVSLVKAMLDGAIPACPRLYFGVVDVRDVAELHLKAMTDPAAAGERFLATAGDCLSMQQVAQCLRAHLGHEAARVPRFELPDPLVRLAALAMPMARAAVPQLGIIRNASSAKARRQLGWTPRTAPEAILASAESLIRLGLLKG</sequence>
<feature type="domain" description="Ketoreductase" evidence="3">
    <location>
        <begin position="2"/>
        <end position="151"/>
    </location>
</feature>
<dbReference type="PANTHER" id="PTHR10366">
    <property type="entry name" value="NAD DEPENDENT EPIMERASE/DEHYDRATASE"/>
    <property type="match status" value="1"/>
</dbReference>
<evidence type="ECO:0000313" key="5">
    <source>
        <dbReference type="Proteomes" id="UP001235094"/>
    </source>
</evidence>
<keyword evidence="1 4" id="KW-0560">Oxidoreductase</keyword>
<dbReference type="Proteomes" id="UP001235094">
    <property type="component" value="Unassembled WGS sequence"/>
</dbReference>
<evidence type="ECO:0000256" key="1">
    <source>
        <dbReference type="ARBA" id="ARBA00023002"/>
    </source>
</evidence>
<organism evidence="4 5">
    <name type="scientific">Ancylobacter amanitiformis</name>
    <dbReference type="NCBI Taxonomy" id="217069"/>
    <lineage>
        <taxon>Bacteria</taxon>
        <taxon>Pseudomonadati</taxon>
        <taxon>Pseudomonadota</taxon>
        <taxon>Alphaproteobacteria</taxon>
        <taxon>Hyphomicrobiales</taxon>
        <taxon>Xanthobacteraceae</taxon>
        <taxon>Ancylobacter</taxon>
    </lineage>
</organism>